<reference evidence="2 3" key="1">
    <citation type="submission" date="2015-01" db="EMBL/GenBank/DDBJ databases">
        <title>Genome of allotetraploid Gossypium barbadense reveals genomic plasticity and fiber elongation in cotton evolution.</title>
        <authorList>
            <person name="Chen X."/>
            <person name="Liu X."/>
            <person name="Zhao B."/>
            <person name="Zheng H."/>
            <person name="Hu Y."/>
            <person name="Lu G."/>
            <person name="Yang C."/>
            <person name="Chen J."/>
            <person name="Shan C."/>
            <person name="Zhang L."/>
            <person name="Zhou Y."/>
            <person name="Wang L."/>
            <person name="Guo W."/>
            <person name="Bai Y."/>
            <person name="Ruan J."/>
            <person name="Shangguan X."/>
            <person name="Mao Y."/>
            <person name="Jiang J."/>
            <person name="Zhu Y."/>
            <person name="Lei J."/>
            <person name="Kang H."/>
            <person name="Chen S."/>
            <person name="He X."/>
            <person name="Wang R."/>
            <person name="Wang Y."/>
            <person name="Chen J."/>
            <person name="Wang L."/>
            <person name="Yu S."/>
            <person name="Wang B."/>
            <person name="Wei J."/>
            <person name="Song S."/>
            <person name="Lu X."/>
            <person name="Gao Z."/>
            <person name="Gu W."/>
            <person name="Deng X."/>
            <person name="Ma D."/>
            <person name="Wang S."/>
            <person name="Liang W."/>
            <person name="Fang L."/>
            <person name="Cai C."/>
            <person name="Zhu X."/>
            <person name="Zhou B."/>
            <person name="Zhang Y."/>
            <person name="Chen Z."/>
            <person name="Xu S."/>
            <person name="Zhu R."/>
            <person name="Wang S."/>
            <person name="Zhang T."/>
            <person name="Zhao G."/>
        </authorList>
    </citation>
    <scope>NUCLEOTIDE SEQUENCE [LARGE SCALE GENOMIC DNA]</scope>
    <source>
        <strain evidence="3">cv. Xinhai21</strain>
        <tissue evidence="2">Leaf</tissue>
    </source>
</reference>
<dbReference type="EMBL" id="KZ669178">
    <property type="protein sequence ID" value="PPR85978.1"/>
    <property type="molecule type" value="Genomic_DNA"/>
</dbReference>
<protein>
    <submittedName>
        <fullName evidence="2">Uncharacterized protein</fullName>
    </submittedName>
</protein>
<keyword evidence="1" id="KW-0472">Membrane</keyword>
<organism evidence="2 3">
    <name type="scientific">Gossypium barbadense</name>
    <name type="common">Sea Island cotton</name>
    <name type="synonym">Hibiscus barbadensis</name>
    <dbReference type="NCBI Taxonomy" id="3634"/>
    <lineage>
        <taxon>Eukaryota</taxon>
        <taxon>Viridiplantae</taxon>
        <taxon>Streptophyta</taxon>
        <taxon>Embryophyta</taxon>
        <taxon>Tracheophyta</taxon>
        <taxon>Spermatophyta</taxon>
        <taxon>Magnoliopsida</taxon>
        <taxon>eudicotyledons</taxon>
        <taxon>Gunneridae</taxon>
        <taxon>Pentapetalae</taxon>
        <taxon>rosids</taxon>
        <taxon>malvids</taxon>
        <taxon>Malvales</taxon>
        <taxon>Malvaceae</taxon>
        <taxon>Malvoideae</taxon>
        <taxon>Gossypium</taxon>
    </lineage>
</organism>
<gene>
    <name evidence="2" type="ORF">GOBAR_AA34713</name>
</gene>
<evidence type="ECO:0000313" key="2">
    <source>
        <dbReference type="EMBL" id="PPR85978.1"/>
    </source>
</evidence>
<evidence type="ECO:0000256" key="1">
    <source>
        <dbReference type="SAM" id="Phobius"/>
    </source>
</evidence>
<dbReference type="Proteomes" id="UP000239757">
    <property type="component" value="Unassembled WGS sequence"/>
</dbReference>
<keyword evidence="1" id="KW-1133">Transmembrane helix</keyword>
<feature type="transmembrane region" description="Helical" evidence="1">
    <location>
        <begin position="29"/>
        <end position="51"/>
    </location>
</feature>
<evidence type="ECO:0000313" key="3">
    <source>
        <dbReference type="Proteomes" id="UP000239757"/>
    </source>
</evidence>
<proteinExistence type="predicted"/>
<sequence length="86" mass="9370">MEETLADLTIKEDEEVEIPLDLEVDADRIVAGVIGVSTLTFLLCIGSRALAKRVAASSSIWLREEMGYNGSTARVSNLTNWGMRLG</sequence>
<keyword evidence="1" id="KW-0812">Transmembrane</keyword>
<accession>A0A2P5W4K7</accession>
<name>A0A2P5W4K7_GOSBA</name>
<dbReference type="AlphaFoldDB" id="A0A2P5W4K7"/>